<organism evidence="2 3">
    <name type="scientific">Streptomyces qinzhouensis</name>
    <dbReference type="NCBI Taxonomy" id="2599401"/>
    <lineage>
        <taxon>Bacteria</taxon>
        <taxon>Bacillati</taxon>
        <taxon>Actinomycetota</taxon>
        <taxon>Actinomycetes</taxon>
        <taxon>Kitasatosporales</taxon>
        <taxon>Streptomycetaceae</taxon>
        <taxon>Streptomyces</taxon>
    </lineage>
</organism>
<accession>A0A5B8JSV3</accession>
<dbReference type="KEGG" id="sqz:FQU76_21135"/>
<dbReference type="AlphaFoldDB" id="A0A5B8JSV3"/>
<evidence type="ECO:0000313" key="2">
    <source>
        <dbReference type="EMBL" id="QDY81190.1"/>
    </source>
</evidence>
<feature type="transmembrane region" description="Helical" evidence="1">
    <location>
        <begin position="37"/>
        <end position="59"/>
    </location>
</feature>
<reference evidence="2 3" key="1">
    <citation type="submission" date="2019-07" db="EMBL/GenBank/DDBJ databases">
        <authorList>
            <person name="Zhu P."/>
        </authorList>
    </citation>
    <scope>NUCLEOTIDE SEQUENCE [LARGE SCALE GENOMIC DNA]</scope>
    <source>
        <strain evidence="2 3">SSL-25</strain>
    </source>
</reference>
<keyword evidence="1" id="KW-0472">Membrane</keyword>
<name>A0A5B8JSV3_9ACTN</name>
<dbReference type="Proteomes" id="UP000320580">
    <property type="component" value="Chromosome"/>
</dbReference>
<gene>
    <name evidence="2" type="ORF">FQU76_21135</name>
</gene>
<keyword evidence="1" id="KW-1133">Transmembrane helix</keyword>
<keyword evidence="3" id="KW-1185">Reference proteome</keyword>
<proteinExistence type="predicted"/>
<evidence type="ECO:0000313" key="3">
    <source>
        <dbReference type="Proteomes" id="UP000320580"/>
    </source>
</evidence>
<evidence type="ECO:0000256" key="1">
    <source>
        <dbReference type="SAM" id="Phobius"/>
    </source>
</evidence>
<keyword evidence="1" id="KW-0812">Transmembrane</keyword>
<sequence length="86" mass="8727">MLHGFRPGRAIAGTAALATTLLFAGDAAGSWSTPWFVVFPVVFGGLVPAAGAGLVHYALRRRRFAISASKDGAAAPASTSGSQAIR</sequence>
<protein>
    <submittedName>
        <fullName evidence="2">Uncharacterized protein</fullName>
    </submittedName>
</protein>
<dbReference type="EMBL" id="CP042266">
    <property type="protein sequence ID" value="QDY81190.1"/>
    <property type="molecule type" value="Genomic_DNA"/>
</dbReference>